<name>A0A974DMM8_XENLA</name>
<sequence length="278" mass="30752">MSSKANGKAYEKANKKNLKLQDRDTNSIFLSHNSALTRTSLSDDYSLIAAEVARHFNPVIESTIRNKILIFQDYSLLLSQKRKEFSKTCQSLANLHINLALLYPAKLKIFLPSGARVFSDPREAHTFVSHMEKKNNGNLALVTPSNSKCGSPPKDQRWKRYDTPRQSRFSKDSKSSQVQTKSRSRSPLPPRTGSLPHSNSLIAASARSSLLLRAGAILTASVVLLALRLNIGAISRWVTCGLLRAAHSASAFSRLCFCVLPICGNTTQIHFRALFRGA</sequence>
<dbReference type="InterPro" id="IPR042566">
    <property type="entry name" value="L1_C"/>
</dbReference>
<gene>
    <name evidence="2" type="ORF">XELAEV_18012195mg</name>
</gene>
<proteinExistence type="predicted"/>
<protein>
    <submittedName>
        <fullName evidence="2">Uncharacterized protein</fullName>
    </submittedName>
</protein>
<dbReference type="Proteomes" id="UP000694892">
    <property type="component" value="Chromosome 2L"/>
</dbReference>
<reference evidence="3" key="1">
    <citation type="journal article" date="2016" name="Nature">
        <title>Genome evolution in the allotetraploid frog Xenopus laevis.</title>
        <authorList>
            <person name="Session A.M."/>
            <person name="Uno Y."/>
            <person name="Kwon T."/>
            <person name="Chapman J.A."/>
            <person name="Toyoda A."/>
            <person name="Takahashi S."/>
            <person name="Fukui A."/>
            <person name="Hikosaka A."/>
            <person name="Suzuki A."/>
            <person name="Kondo M."/>
            <person name="van Heeringen S.J."/>
            <person name="Quigley I."/>
            <person name="Heinz S."/>
            <person name="Ogino H."/>
            <person name="Ochi H."/>
            <person name="Hellsten U."/>
            <person name="Lyons J.B."/>
            <person name="Simakov O."/>
            <person name="Putnam N."/>
            <person name="Stites J."/>
            <person name="Kuroki Y."/>
            <person name="Tanaka T."/>
            <person name="Michiue T."/>
            <person name="Watanabe M."/>
            <person name="Bogdanovic O."/>
            <person name="Lister R."/>
            <person name="Georgiou G."/>
            <person name="Paranjpe S.S."/>
            <person name="van Kruijsbergen I."/>
            <person name="Shu S."/>
            <person name="Carlson J."/>
            <person name="Kinoshita T."/>
            <person name="Ohta Y."/>
            <person name="Mawaribuchi S."/>
            <person name="Jenkins J."/>
            <person name="Grimwood J."/>
            <person name="Schmutz J."/>
            <person name="Mitros T."/>
            <person name="Mozaffari S.V."/>
            <person name="Suzuki Y."/>
            <person name="Haramoto Y."/>
            <person name="Yamamoto T.S."/>
            <person name="Takagi C."/>
            <person name="Heald R."/>
            <person name="Miller K."/>
            <person name="Haudenschild C."/>
            <person name="Kitzman J."/>
            <person name="Nakayama T."/>
            <person name="Izutsu Y."/>
            <person name="Robert J."/>
            <person name="Fortriede J."/>
            <person name="Burns K."/>
            <person name="Lotay V."/>
            <person name="Karimi K."/>
            <person name="Yasuoka Y."/>
            <person name="Dichmann D.S."/>
            <person name="Flajnik M.F."/>
            <person name="Houston D.W."/>
            <person name="Shendure J."/>
            <person name="DuPasquier L."/>
            <person name="Vize P.D."/>
            <person name="Zorn A.M."/>
            <person name="Ito M."/>
            <person name="Marcotte E.M."/>
            <person name="Wallingford J.B."/>
            <person name="Ito Y."/>
            <person name="Asashima M."/>
            <person name="Ueno N."/>
            <person name="Matsuda Y."/>
            <person name="Veenstra G.J."/>
            <person name="Fujiyama A."/>
            <person name="Harland R.M."/>
            <person name="Taira M."/>
            <person name="Rokhsar D.S."/>
        </authorList>
    </citation>
    <scope>NUCLEOTIDE SEQUENCE [LARGE SCALE GENOMIC DNA]</scope>
    <source>
        <strain evidence="3">J</strain>
    </source>
</reference>
<dbReference type="Gene3D" id="3.30.250.20">
    <property type="entry name" value="L1 transposable element, C-terminal domain"/>
    <property type="match status" value="1"/>
</dbReference>
<feature type="region of interest" description="Disordered" evidence="1">
    <location>
        <begin position="139"/>
        <end position="197"/>
    </location>
</feature>
<feature type="compositionally biased region" description="Basic and acidic residues" evidence="1">
    <location>
        <begin position="154"/>
        <end position="174"/>
    </location>
</feature>
<dbReference type="EMBL" id="CM004468">
    <property type="protein sequence ID" value="OCT94522.1"/>
    <property type="molecule type" value="Genomic_DNA"/>
</dbReference>
<evidence type="ECO:0000313" key="3">
    <source>
        <dbReference type="Proteomes" id="UP000694892"/>
    </source>
</evidence>
<feature type="non-terminal residue" evidence="2">
    <location>
        <position position="278"/>
    </location>
</feature>
<evidence type="ECO:0000313" key="2">
    <source>
        <dbReference type="EMBL" id="OCT94522.1"/>
    </source>
</evidence>
<accession>A0A974DMM8</accession>
<organism evidence="2 3">
    <name type="scientific">Xenopus laevis</name>
    <name type="common">African clawed frog</name>
    <dbReference type="NCBI Taxonomy" id="8355"/>
    <lineage>
        <taxon>Eukaryota</taxon>
        <taxon>Metazoa</taxon>
        <taxon>Chordata</taxon>
        <taxon>Craniata</taxon>
        <taxon>Vertebrata</taxon>
        <taxon>Euteleostomi</taxon>
        <taxon>Amphibia</taxon>
        <taxon>Batrachia</taxon>
        <taxon>Anura</taxon>
        <taxon>Pipoidea</taxon>
        <taxon>Pipidae</taxon>
        <taxon>Xenopodinae</taxon>
        <taxon>Xenopus</taxon>
        <taxon>Xenopus</taxon>
    </lineage>
</organism>
<dbReference type="AlphaFoldDB" id="A0A974DMM8"/>
<evidence type="ECO:0000256" key="1">
    <source>
        <dbReference type="SAM" id="MobiDB-lite"/>
    </source>
</evidence>